<feature type="region of interest" description="Disordered" evidence="1">
    <location>
        <begin position="79"/>
        <end position="117"/>
    </location>
</feature>
<sequence>MKPLNAWARKAIVHLKGMGLKAELWRWEVDGVGLTGERGTGEIFPSLPGGGGGGGGGASASRTVACRIEVVHVQVAPHTPPPLTCTRPHSPPHRHYCRPSPSPSSQIPKATRHPHHPKHRQIACELYSCSDTRGSNSLIKSWTVKPLRPRMAGWMGVRIRLRDSDVDAGSDEWV</sequence>
<gene>
    <name evidence="2" type="ORF">E2C01_027534</name>
</gene>
<dbReference type="AlphaFoldDB" id="A0A5B7EL41"/>
<comment type="caution">
    <text evidence="2">The sequence shown here is derived from an EMBL/GenBank/DDBJ whole genome shotgun (WGS) entry which is preliminary data.</text>
</comment>
<evidence type="ECO:0000256" key="1">
    <source>
        <dbReference type="SAM" id="MobiDB-lite"/>
    </source>
</evidence>
<accession>A0A5B7EL41</accession>
<evidence type="ECO:0000313" key="2">
    <source>
        <dbReference type="EMBL" id="MPC34155.1"/>
    </source>
</evidence>
<name>A0A5B7EL41_PORTR</name>
<proteinExistence type="predicted"/>
<evidence type="ECO:0000313" key="3">
    <source>
        <dbReference type="Proteomes" id="UP000324222"/>
    </source>
</evidence>
<reference evidence="2 3" key="1">
    <citation type="submission" date="2019-05" db="EMBL/GenBank/DDBJ databases">
        <title>Another draft genome of Portunus trituberculatus and its Hox gene families provides insights of decapod evolution.</title>
        <authorList>
            <person name="Jeong J.-H."/>
            <person name="Song I."/>
            <person name="Kim S."/>
            <person name="Choi T."/>
            <person name="Kim D."/>
            <person name="Ryu S."/>
            <person name="Kim W."/>
        </authorList>
    </citation>
    <scope>NUCLEOTIDE SEQUENCE [LARGE SCALE GENOMIC DNA]</scope>
    <source>
        <tissue evidence="2">Muscle</tissue>
    </source>
</reference>
<keyword evidence="3" id="KW-1185">Reference proteome</keyword>
<protein>
    <submittedName>
        <fullName evidence="2">Uncharacterized protein</fullName>
    </submittedName>
</protein>
<dbReference type="Proteomes" id="UP000324222">
    <property type="component" value="Unassembled WGS sequence"/>
</dbReference>
<organism evidence="2 3">
    <name type="scientific">Portunus trituberculatus</name>
    <name type="common">Swimming crab</name>
    <name type="synonym">Neptunus trituberculatus</name>
    <dbReference type="NCBI Taxonomy" id="210409"/>
    <lineage>
        <taxon>Eukaryota</taxon>
        <taxon>Metazoa</taxon>
        <taxon>Ecdysozoa</taxon>
        <taxon>Arthropoda</taxon>
        <taxon>Crustacea</taxon>
        <taxon>Multicrustacea</taxon>
        <taxon>Malacostraca</taxon>
        <taxon>Eumalacostraca</taxon>
        <taxon>Eucarida</taxon>
        <taxon>Decapoda</taxon>
        <taxon>Pleocyemata</taxon>
        <taxon>Brachyura</taxon>
        <taxon>Eubrachyura</taxon>
        <taxon>Portunoidea</taxon>
        <taxon>Portunidae</taxon>
        <taxon>Portuninae</taxon>
        <taxon>Portunus</taxon>
    </lineage>
</organism>
<dbReference type="EMBL" id="VSRR010002996">
    <property type="protein sequence ID" value="MPC34155.1"/>
    <property type="molecule type" value="Genomic_DNA"/>
</dbReference>